<organism evidence="1 2">
    <name type="scientific">Vibrio rotiferianus</name>
    <dbReference type="NCBI Taxonomy" id="190895"/>
    <lineage>
        <taxon>Bacteria</taxon>
        <taxon>Pseudomonadati</taxon>
        <taxon>Pseudomonadota</taxon>
        <taxon>Gammaproteobacteria</taxon>
        <taxon>Vibrionales</taxon>
        <taxon>Vibrionaceae</taxon>
        <taxon>Vibrio</taxon>
    </lineage>
</organism>
<dbReference type="Proteomes" id="UP000315115">
    <property type="component" value="Chromosome 2"/>
</dbReference>
<reference evidence="2" key="1">
    <citation type="submission" date="2019-07" db="EMBL/GenBank/DDBJ databases">
        <title>Complete Genome Sequences of Vibrion rotiferianus strain AM7.</title>
        <authorList>
            <person name="Miyazaki K."/>
            <person name="Wiseschart A."/>
            <person name="Pootanakit K."/>
            <person name="Ishimori K."/>
            <person name="Kitahara K."/>
        </authorList>
    </citation>
    <scope>NUCLEOTIDE SEQUENCE [LARGE SCALE GENOMIC DNA]</scope>
    <source>
        <strain evidence="2">AM7</strain>
    </source>
</reference>
<evidence type="ECO:0000313" key="2">
    <source>
        <dbReference type="Proteomes" id="UP000315115"/>
    </source>
</evidence>
<gene>
    <name evidence="1" type="ORF">VroAM7_44910</name>
</gene>
<dbReference type="AlphaFoldDB" id="A0A510IF82"/>
<name>A0A510IF82_9VIBR</name>
<dbReference type="RefSeq" id="WP_143694029.1">
    <property type="nucleotide sequence ID" value="NZ_AP019799.1"/>
</dbReference>
<dbReference type="EMBL" id="AP019799">
    <property type="protein sequence ID" value="BBL91838.1"/>
    <property type="molecule type" value="Genomic_DNA"/>
</dbReference>
<evidence type="ECO:0000313" key="1">
    <source>
        <dbReference type="EMBL" id="BBL91838.1"/>
    </source>
</evidence>
<proteinExistence type="predicted"/>
<accession>A0A510IF82</accession>
<protein>
    <submittedName>
        <fullName evidence="1">Uncharacterized protein</fullName>
    </submittedName>
</protein>
<sequence>MATTKEATKKELIKELKARGFVTDNQFSQNDPLMDAIAAAITTILTRDAEVIVTSGSSKGSYKIT</sequence>